<gene>
    <name evidence="3" type="ORF">EDB81DRAFT_802115</name>
</gene>
<keyword evidence="2" id="KW-0472">Membrane</keyword>
<keyword evidence="2" id="KW-0812">Transmembrane</keyword>
<accession>A0A9P9IZV6</accession>
<evidence type="ECO:0000256" key="2">
    <source>
        <dbReference type="SAM" id="Phobius"/>
    </source>
</evidence>
<comment type="caution">
    <text evidence="3">The sequence shown here is derived from an EMBL/GenBank/DDBJ whole genome shotgun (WGS) entry which is preliminary data.</text>
</comment>
<reference evidence="3" key="1">
    <citation type="journal article" date="2021" name="Nat. Commun.">
        <title>Genetic determinants of endophytism in the Arabidopsis root mycobiome.</title>
        <authorList>
            <person name="Mesny F."/>
            <person name="Miyauchi S."/>
            <person name="Thiergart T."/>
            <person name="Pickel B."/>
            <person name="Atanasova L."/>
            <person name="Karlsson M."/>
            <person name="Huettel B."/>
            <person name="Barry K.W."/>
            <person name="Haridas S."/>
            <person name="Chen C."/>
            <person name="Bauer D."/>
            <person name="Andreopoulos W."/>
            <person name="Pangilinan J."/>
            <person name="LaButti K."/>
            <person name="Riley R."/>
            <person name="Lipzen A."/>
            <person name="Clum A."/>
            <person name="Drula E."/>
            <person name="Henrissat B."/>
            <person name="Kohler A."/>
            <person name="Grigoriev I.V."/>
            <person name="Martin F.M."/>
            <person name="Hacquard S."/>
        </authorList>
    </citation>
    <scope>NUCLEOTIDE SEQUENCE</scope>
    <source>
        <strain evidence="3">MPI-CAGE-AT-0147</strain>
    </source>
</reference>
<dbReference type="Proteomes" id="UP000738349">
    <property type="component" value="Unassembled WGS sequence"/>
</dbReference>
<feature type="region of interest" description="Disordered" evidence="1">
    <location>
        <begin position="46"/>
        <end position="68"/>
    </location>
</feature>
<organism evidence="3 4">
    <name type="scientific">Dactylonectria macrodidyma</name>
    <dbReference type="NCBI Taxonomy" id="307937"/>
    <lineage>
        <taxon>Eukaryota</taxon>
        <taxon>Fungi</taxon>
        <taxon>Dikarya</taxon>
        <taxon>Ascomycota</taxon>
        <taxon>Pezizomycotina</taxon>
        <taxon>Sordariomycetes</taxon>
        <taxon>Hypocreomycetidae</taxon>
        <taxon>Hypocreales</taxon>
        <taxon>Nectriaceae</taxon>
        <taxon>Dactylonectria</taxon>
    </lineage>
</organism>
<evidence type="ECO:0000256" key="1">
    <source>
        <dbReference type="SAM" id="MobiDB-lite"/>
    </source>
</evidence>
<keyword evidence="4" id="KW-1185">Reference proteome</keyword>
<keyword evidence="2" id="KW-1133">Transmembrane helix</keyword>
<evidence type="ECO:0000313" key="4">
    <source>
        <dbReference type="Proteomes" id="UP000738349"/>
    </source>
</evidence>
<dbReference type="EMBL" id="JAGMUV010000013">
    <property type="protein sequence ID" value="KAH7136414.1"/>
    <property type="molecule type" value="Genomic_DNA"/>
</dbReference>
<protein>
    <submittedName>
        <fullName evidence="3">Uncharacterized protein</fullName>
    </submittedName>
</protein>
<name>A0A9P9IZV6_9HYPO</name>
<sequence length="107" mass="12110">MESATIAIVVIGVLFILGLTCAITAKVFAANEGQEARRARTRHWYQTRGEQRRWTPPPEYPRSPAIRSQERRLEDDVELMSFRDSAATLQEPPRVASLASRSRRSGL</sequence>
<dbReference type="AlphaFoldDB" id="A0A9P9IZV6"/>
<proteinExistence type="predicted"/>
<feature type="transmembrane region" description="Helical" evidence="2">
    <location>
        <begin position="6"/>
        <end position="29"/>
    </location>
</feature>
<evidence type="ECO:0000313" key="3">
    <source>
        <dbReference type="EMBL" id="KAH7136414.1"/>
    </source>
</evidence>